<comment type="caution">
    <text evidence="2">The sequence shown here is derived from an EMBL/GenBank/DDBJ whole genome shotgun (WGS) entry which is preliminary data.</text>
</comment>
<organism evidence="2 3">
    <name type="scientific">Pleurodeles waltl</name>
    <name type="common">Iberian ribbed newt</name>
    <dbReference type="NCBI Taxonomy" id="8319"/>
    <lineage>
        <taxon>Eukaryota</taxon>
        <taxon>Metazoa</taxon>
        <taxon>Chordata</taxon>
        <taxon>Craniata</taxon>
        <taxon>Vertebrata</taxon>
        <taxon>Euteleostomi</taxon>
        <taxon>Amphibia</taxon>
        <taxon>Batrachia</taxon>
        <taxon>Caudata</taxon>
        <taxon>Salamandroidea</taxon>
        <taxon>Salamandridae</taxon>
        <taxon>Pleurodelinae</taxon>
        <taxon>Pleurodeles</taxon>
    </lineage>
</organism>
<dbReference type="EMBL" id="JANPWB010000001">
    <property type="protein sequence ID" value="KAJ1213496.1"/>
    <property type="molecule type" value="Genomic_DNA"/>
</dbReference>
<gene>
    <name evidence="2" type="ORF">NDU88_001133</name>
</gene>
<keyword evidence="3" id="KW-1185">Reference proteome</keyword>
<name>A0AAV7WLF6_PLEWA</name>
<proteinExistence type="predicted"/>
<reference evidence="2" key="1">
    <citation type="journal article" date="2022" name="bioRxiv">
        <title>Sequencing and chromosome-scale assembly of the giantPleurodeles waltlgenome.</title>
        <authorList>
            <person name="Brown T."/>
            <person name="Elewa A."/>
            <person name="Iarovenko S."/>
            <person name="Subramanian E."/>
            <person name="Araus A.J."/>
            <person name="Petzold A."/>
            <person name="Susuki M."/>
            <person name="Suzuki K.-i.T."/>
            <person name="Hayashi T."/>
            <person name="Toyoda A."/>
            <person name="Oliveira C."/>
            <person name="Osipova E."/>
            <person name="Leigh N.D."/>
            <person name="Simon A."/>
            <person name="Yun M.H."/>
        </authorList>
    </citation>
    <scope>NUCLEOTIDE SEQUENCE</scope>
    <source>
        <strain evidence="2">20211129_DDA</strain>
        <tissue evidence="2">Liver</tissue>
    </source>
</reference>
<evidence type="ECO:0000256" key="1">
    <source>
        <dbReference type="SAM" id="MobiDB-lite"/>
    </source>
</evidence>
<evidence type="ECO:0000313" key="3">
    <source>
        <dbReference type="Proteomes" id="UP001066276"/>
    </source>
</evidence>
<feature type="compositionally biased region" description="Polar residues" evidence="1">
    <location>
        <begin position="1"/>
        <end position="12"/>
    </location>
</feature>
<sequence length="70" mass="8024">MLRGVSTVSTQVEPARYSRQAESAAGGWARHRRPPQDQYAVTPTQRLMLEYAQTGADERWRHLSERKLPS</sequence>
<evidence type="ECO:0000313" key="2">
    <source>
        <dbReference type="EMBL" id="KAJ1213496.1"/>
    </source>
</evidence>
<dbReference type="AlphaFoldDB" id="A0AAV7WLF6"/>
<protein>
    <submittedName>
        <fullName evidence="2">Uncharacterized protein</fullName>
    </submittedName>
</protein>
<accession>A0AAV7WLF6</accession>
<feature type="region of interest" description="Disordered" evidence="1">
    <location>
        <begin position="1"/>
        <end position="36"/>
    </location>
</feature>
<dbReference type="Proteomes" id="UP001066276">
    <property type="component" value="Chromosome 1_1"/>
</dbReference>